<proteinExistence type="predicted"/>
<evidence type="ECO:0000313" key="5">
    <source>
        <dbReference type="Proteomes" id="UP000325255"/>
    </source>
</evidence>
<dbReference type="PANTHER" id="PTHR30386">
    <property type="entry name" value="MEMBRANE FUSION SUBUNIT OF EMRAB-TOLC MULTIDRUG EFFLUX PUMP"/>
    <property type="match status" value="1"/>
</dbReference>
<dbReference type="EMBL" id="VWPK01000007">
    <property type="protein sequence ID" value="KAA5613260.1"/>
    <property type="molecule type" value="Genomic_DNA"/>
</dbReference>
<dbReference type="PRINTS" id="PR01490">
    <property type="entry name" value="RTXTOXIND"/>
</dbReference>
<dbReference type="Pfam" id="PF25973">
    <property type="entry name" value="BSH_CzcB"/>
    <property type="match status" value="1"/>
</dbReference>
<dbReference type="Gene3D" id="2.40.50.100">
    <property type="match status" value="1"/>
</dbReference>
<reference evidence="4 5" key="1">
    <citation type="submission" date="2019-09" db="EMBL/GenBank/DDBJ databases">
        <title>Genome sequence of Rhodovastum atsumiense, a diverse member of the Acetobacteraceae family of non-sulfur purple photosynthetic bacteria.</title>
        <authorList>
            <person name="Meyer T."/>
            <person name="Kyndt J."/>
        </authorList>
    </citation>
    <scope>NUCLEOTIDE SEQUENCE [LARGE SCALE GENOMIC DNA]</scope>
    <source>
        <strain evidence="4 5">DSM 21279</strain>
    </source>
</reference>
<dbReference type="AlphaFoldDB" id="A0A5M6IY36"/>
<dbReference type="SUPFAM" id="SSF56954">
    <property type="entry name" value="Outer membrane efflux proteins (OEP)"/>
    <property type="match status" value="1"/>
</dbReference>
<dbReference type="PANTHER" id="PTHR30386:SF28">
    <property type="entry name" value="EXPORTED PROTEIN"/>
    <property type="match status" value="1"/>
</dbReference>
<dbReference type="InterPro" id="IPR058647">
    <property type="entry name" value="BSH_CzcB-like"/>
</dbReference>
<feature type="transmembrane region" description="Helical" evidence="1">
    <location>
        <begin position="31"/>
        <end position="51"/>
    </location>
</feature>
<name>A0A5M6IY36_9PROT</name>
<keyword evidence="1" id="KW-0812">Transmembrane</keyword>
<dbReference type="Gene3D" id="2.40.30.170">
    <property type="match status" value="1"/>
</dbReference>
<sequence>MAVPRTLFRQEAIEFQQHHRQWGEIALLQPLSMRITVWFVTVVVAAIVVFLSQAPYTRKETVSGYLMPTAGTARIYAQQPGVISTVFVEEGQDVVDGQPLLSITTPQVSTDGADVNGEILDALLQQRDRLNTRIKAEANRTAAEARRLRTLILGLTDSVTHLEAQIELQHERITLAQALVDPAVKLYEKGYISGLDLNKRKEAVLEHKISLDSLSQQLAERRNQLTEQQSALEQLPVTAADRTHAMNVELSSLEQRIFEVNGKRAYIIRAPISGRVSAVQATVGEQADPRRQQMSIVPAGGTMQAELLVPTRAMGFVRLGQRVRILYEAFPYQNFGTYGGHIVRVSRTVLTGTDMTGPLTPTEPVYRVSAALDRPDVEAHGQRRSLQPDMLLRADIILDRRSLMEWLVSSLLGTSLRGMQP</sequence>
<keyword evidence="1" id="KW-1133">Transmembrane helix</keyword>
<evidence type="ECO:0000259" key="3">
    <source>
        <dbReference type="Pfam" id="PF26002"/>
    </source>
</evidence>
<dbReference type="Proteomes" id="UP000325255">
    <property type="component" value="Unassembled WGS sequence"/>
</dbReference>
<accession>A0A5M6IY36</accession>
<keyword evidence="1" id="KW-0472">Membrane</keyword>
<organism evidence="4 5">
    <name type="scientific">Rhodovastum atsumiense</name>
    <dbReference type="NCBI Taxonomy" id="504468"/>
    <lineage>
        <taxon>Bacteria</taxon>
        <taxon>Pseudomonadati</taxon>
        <taxon>Pseudomonadota</taxon>
        <taxon>Alphaproteobacteria</taxon>
        <taxon>Acetobacterales</taxon>
        <taxon>Acetobacteraceae</taxon>
        <taxon>Rhodovastum</taxon>
    </lineage>
</organism>
<dbReference type="InterPro" id="IPR058982">
    <property type="entry name" value="Beta-barrel_AprE"/>
</dbReference>
<dbReference type="OrthoDB" id="9810980at2"/>
<evidence type="ECO:0000313" key="4">
    <source>
        <dbReference type="EMBL" id="KAA5613260.1"/>
    </source>
</evidence>
<dbReference type="RefSeq" id="WP_150039763.1">
    <property type="nucleotide sequence ID" value="NZ_OW485601.1"/>
</dbReference>
<evidence type="ECO:0000256" key="1">
    <source>
        <dbReference type="SAM" id="Phobius"/>
    </source>
</evidence>
<feature type="domain" description="AprE-like beta-barrel" evidence="3">
    <location>
        <begin position="305"/>
        <end position="397"/>
    </location>
</feature>
<dbReference type="InterPro" id="IPR050739">
    <property type="entry name" value="MFP"/>
</dbReference>
<protein>
    <submittedName>
        <fullName evidence="4">HlyD family efflux transporter periplasmic adaptor subunit</fullName>
    </submittedName>
</protein>
<comment type="caution">
    <text evidence="4">The sequence shown here is derived from an EMBL/GenBank/DDBJ whole genome shotgun (WGS) entry which is preliminary data.</text>
</comment>
<dbReference type="Pfam" id="PF26002">
    <property type="entry name" value="Beta-barrel_AprE"/>
    <property type="match status" value="1"/>
</dbReference>
<keyword evidence="5" id="KW-1185">Reference proteome</keyword>
<evidence type="ECO:0000259" key="2">
    <source>
        <dbReference type="Pfam" id="PF25973"/>
    </source>
</evidence>
<feature type="domain" description="CzcB-like barrel-sandwich hybrid" evidence="2">
    <location>
        <begin position="72"/>
        <end position="290"/>
    </location>
</feature>
<gene>
    <name evidence="4" type="ORF">F1189_06105</name>
</gene>